<evidence type="ECO:0000313" key="8">
    <source>
        <dbReference type="EMBL" id="SEK91662.1"/>
    </source>
</evidence>
<keyword evidence="9" id="KW-1185">Reference proteome</keyword>
<dbReference type="GO" id="GO:0003677">
    <property type="term" value="F:DNA binding"/>
    <property type="evidence" value="ECO:0007669"/>
    <property type="project" value="UniProtKB-UniRule"/>
</dbReference>
<dbReference type="AlphaFoldDB" id="A0A1H7KY45"/>
<organism evidence="8 9">
    <name type="scientific">Paraburkholderia caballeronis</name>
    <dbReference type="NCBI Taxonomy" id="416943"/>
    <lineage>
        <taxon>Bacteria</taxon>
        <taxon>Pseudomonadati</taxon>
        <taxon>Pseudomonadota</taxon>
        <taxon>Betaproteobacteria</taxon>
        <taxon>Burkholderiales</taxon>
        <taxon>Burkholderiaceae</taxon>
        <taxon>Paraburkholderia</taxon>
    </lineage>
</organism>
<evidence type="ECO:0000259" key="6">
    <source>
        <dbReference type="PROSITE" id="PS51898"/>
    </source>
</evidence>
<gene>
    <name evidence="8" type="ORF">SAMN05192542_104106</name>
</gene>
<dbReference type="GO" id="GO:0015074">
    <property type="term" value="P:DNA integration"/>
    <property type="evidence" value="ECO:0007669"/>
    <property type="project" value="UniProtKB-KW"/>
</dbReference>
<evidence type="ECO:0000256" key="3">
    <source>
        <dbReference type="ARBA" id="ARBA00023125"/>
    </source>
</evidence>
<sequence length="348" mass="39998">MSIRRRKGSDAWFIDFRTPGGGRIRQTAGTTDRKEAQELHDKLKHEAWRVAKLGDKPRRTFDEAALRYLREQAGKADYKSKVRHVKYWRSIFGIRALDTITRDEILTTLPDRASQKGCDKVLTPSTRNRYLATIRAMLNDAAGDWEWLERAPKLTTAKEPAGRIRWITRDEARRLLAAIDLDWMRDIAAFGFATGLRQSNIIELEWSQVDLQARRAWIHPDQAKARKSIGVPLNAEAVAIVRRQLGLHERYVFSCGGVAPWYWDTKRWMAACKRAGIERFRFHDVRHTWASWHVQGGTPLNRLMELGGWASYEMVLRYAHLAPDHLKPHADAVLMSTEAGAPRLVAVK</sequence>
<dbReference type="OrthoDB" id="662444at2"/>
<dbReference type="EMBL" id="FOAJ01000004">
    <property type="protein sequence ID" value="SEK91662.1"/>
    <property type="molecule type" value="Genomic_DNA"/>
</dbReference>
<evidence type="ECO:0000256" key="5">
    <source>
        <dbReference type="PROSITE-ProRule" id="PRU01248"/>
    </source>
</evidence>
<reference evidence="9" key="1">
    <citation type="submission" date="2016-10" db="EMBL/GenBank/DDBJ databases">
        <authorList>
            <person name="Varghese N."/>
            <person name="Submissions S."/>
        </authorList>
    </citation>
    <scope>NUCLEOTIDE SEQUENCE [LARGE SCALE GENOMIC DNA]</scope>
    <source>
        <strain evidence="9">LMG 26416</strain>
    </source>
</reference>
<dbReference type="InterPro" id="IPR050090">
    <property type="entry name" value="Tyrosine_recombinase_XerCD"/>
</dbReference>
<feature type="domain" description="Tyr recombinase" evidence="6">
    <location>
        <begin position="162"/>
        <end position="331"/>
    </location>
</feature>
<dbReference type="Pfam" id="PF00589">
    <property type="entry name" value="Phage_integrase"/>
    <property type="match status" value="1"/>
</dbReference>
<dbReference type="PANTHER" id="PTHR30349">
    <property type="entry name" value="PHAGE INTEGRASE-RELATED"/>
    <property type="match status" value="1"/>
</dbReference>
<dbReference type="Gene3D" id="1.10.443.10">
    <property type="entry name" value="Intergrase catalytic core"/>
    <property type="match status" value="1"/>
</dbReference>
<accession>A0A1H7KY45</accession>
<dbReference type="PROSITE" id="PS51900">
    <property type="entry name" value="CB"/>
    <property type="match status" value="1"/>
</dbReference>
<dbReference type="InterPro" id="IPR002104">
    <property type="entry name" value="Integrase_catalytic"/>
</dbReference>
<keyword evidence="2" id="KW-0229">DNA integration</keyword>
<evidence type="ECO:0000259" key="7">
    <source>
        <dbReference type="PROSITE" id="PS51900"/>
    </source>
</evidence>
<comment type="similarity">
    <text evidence="1">Belongs to the 'phage' integrase family.</text>
</comment>
<dbReference type="InterPro" id="IPR011010">
    <property type="entry name" value="DNA_brk_join_enz"/>
</dbReference>
<dbReference type="InterPro" id="IPR013762">
    <property type="entry name" value="Integrase-like_cat_sf"/>
</dbReference>
<keyword evidence="3 5" id="KW-0238">DNA-binding</keyword>
<dbReference type="Gene3D" id="1.10.150.130">
    <property type="match status" value="1"/>
</dbReference>
<evidence type="ECO:0000256" key="1">
    <source>
        <dbReference type="ARBA" id="ARBA00008857"/>
    </source>
</evidence>
<evidence type="ECO:0000256" key="2">
    <source>
        <dbReference type="ARBA" id="ARBA00022908"/>
    </source>
</evidence>
<dbReference type="CDD" id="cd00796">
    <property type="entry name" value="INT_Rci_Hp1_C"/>
    <property type="match status" value="1"/>
</dbReference>
<evidence type="ECO:0000313" key="9">
    <source>
        <dbReference type="Proteomes" id="UP000199120"/>
    </source>
</evidence>
<protein>
    <submittedName>
        <fullName evidence="8">Site-specific recombinase XerD</fullName>
    </submittedName>
</protein>
<dbReference type="InterPro" id="IPR044068">
    <property type="entry name" value="CB"/>
</dbReference>
<dbReference type="STRING" id="416943.SAMN05445871_4073"/>
<name>A0A1H7KY45_9BURK</name>
<dbReference type="GO" id="GO:0006310">
    <property type="term" value="P:DNA recombination"/>
    <property type="evidence" value="ECO:0007669"/>
    <property type="project" value="UniProtKB-KW"/>
</dbReference>
<keyword evidence="4" id="KW-0233">DNA recombination</keyword>
<feature type="domain" description="Core-binding (CB)" evidence="7">
    <location>
        <begin position="59"/>
        <end position="142"/>
    </location>
</feature>
<dbReference type="SUPFAM" id="SSF56349">
    <property type="entry name" value="DNA breaking-rejoining enzymes"/>
    <property type="match status" value="1"/>
</dbReference>
<dbReference type="Proteomes" id="UP000199120">
    <property type="component" value="Unassembled WGS sequence"/>
</dbReference>
<evidence type="ECO:0000256" key="4">
    <source>
        <dbReference type="ARBA" id="ARBA00023172"/>
    </source>
</evidence>
<dbReference type="InterPro" id="IPR010998">
    <property type="entry name" value="Integrase_recombinase_N"/>
</dbReference>
<dbReference type="PROSITE" id="PS51898">
    <property type="entry name" value="TYR_RECOMBINASE"/>
    <property type="match status" value="1"/>
</dbReference>
<dbReference type="PANTHER" id="PTHR30349:SF64">
    <property type="entry name" value="PROPHAGE INTEGRASE INTD-RELATED"/>
    <property type="match status" value="1"/>
</dbReference>
<proteinExistence type="inferred from homology"/>